<evidence type="ECO:0000256" key="1">
    <source>
        <dbReference type="ARBA" id="ARBA00004123"/>
    </source>
</evidence>
<comment type="caution">
    <text evidence="5">The sequence shown here is derived from an EMBL/GenBank/DDBJ whole genome shotgun (WGS) entry which is preliminary data.</text>
</comment>
<dbReference type="Pfam" id="PF15772">
    <property type="entry name" value="UPF0688"/>
    <property type="match status" value="2"/>
</dbReference>
<feature type="non-terminal residue" evidence="5">
    <location>
        <position position="1"/>
    </location>
</feature>
<protein>
    <submittedName>
        <fullName evidence="5">Uncharacterized protein</fullName>
    </submittedName>
</protein>
<sequence>AEDRARLPGKEASGSTPQGTAGLPRGHCGAMSDACPAETEDRPPPPRCGAPAGGESDGGCPERDGAAADPEQSHTPPLQMDNSVLLDDDSNQPMPVSRFFGNVELMQVRPAASPLGRQPPADRTPAHVPSSHVCSLPSKDLPPASSSCPSMSRREFRKMHFRAKDDDDDDADGADA</sequence>
<feature type="compositionally biased region" description="Polar residues" evidence="4">
    <location>
        <begin position="73"/>
        <end position="82"/>
    </location>
</feature>
<dbReference type="AlphaFoldDB" id="A0A643ATR0"/>
<evidence type="ECO:0000256" key="2">
    <source>
        <dbReference type="ARBA" id="ARBA00006634"/>
    </source>
</evidence>
<dbReference type="InterPro" id="IPR031530">
    <property type="entry name" value="UPF0688"/>
</dbReference>
<reference evidence="5 6" key="1">
    <citation type="journal article" date="2019" name="PLoS ONE">
        <title>Genomic analyses reveal an absence of contemporary introgressive admixture between fin whales and blue whales, despite known hybrids.</title>
        <authorList>
            <person name="Westbury M.V."/>
            <person name="Petersen B."/>
            <person name="Lorenzen E.D."/>
        </authorList>
    </citation>
    <scope>NUCLEOTIDE SEQUENCE [LARGE SCALE GENOMIC DNA]</scope>
    <source>
        <strain evidence="5">FinWhale-01</strain>
    </source>
</reference>
<evidence type="ECO:0000313" key="5">
    <source>
        <dbReference type="EMBL" id="KAB0336749.1"/>
    </source>
</evidence>
<dbReference type="EMBL" id="SGJD01056261">
    <property type="protein sequence ID" value="KAB0336749.1"/>
    <property type="molecule type" value="Genomic_DNA"/>
</dbReference>
<dbReference type="PANTHER" id="PTHR28491">
    <property type="entry name" value="UPF0688 PROTEIN C1ORF174"/>
    <property type="match status" value="1"/>
</dbReference>
<keyword evidence="3" id="KW-0539">Nucleus</keyword>
<gene>
    <name evidence="5" type="ORF">E2I00_012781</name>
</gene>
<accession>A0A643ATR0</accession>
<proteinExistence type="inferred from homology"/>
<keyword evidence="6" id="KW-1185">Reference proteome</keyword>
<evidence type="ECO:0000256" key="3">
    <source>
        <dbReference type="ARBA" id="ARBA00023242"/>
    </source>
</evidence>
<dbReference type="OrthoDB" id="8730115at2759"/>
<dbReference type="GO" id="GO:0005634">
    <property type="term" value="C:nucleus"/>
    <property type="evidence" value="ECO:0007669"/>
    <property type="project" value="UniProtKB-SubCell"/>
</dbReference>
<comment type="similarity">
    <text evidence="2">Belongs to the UPF0688 family.</text>
</comment>
<name>A0A643ATR0_BALPH</name>
<evidence type="ECO:0000256" key="4">
    <source>
        <dbReference type="SAM" id="MobiDB-lite"/>
    </source>
</evidence>
<organism evidence="5 6">
    <name type="scientific">Balaenoptera physalus</name>
    <name type="common">Fin whale</name>
    <name type="synonym">Balaena physalus</name>
    <dbReference type="NCBI Taxonomy" id="9770"/>
    <lineage>
        <taxon>Eukaryota</taxon>
        <taxon>Metazoa</taxon>
        <taxon>Chordata</taxon>
        <taxon>Craniata</taxon>
        <taxon>Vertebrata</taxon>
        <taxon>Euteleostomi</taxon>
        <taxon>Mammalia</taxon>
        <taxon>Eutheria</taxon>
        <taxon>Laurasiatheria</taxon>
        <taxon>Artiodactyla</taxon>
        <taxon>Whippomorpha</taxon>
        <taxon>Cetacea</taxon>
        <taxon>Mysticeti</taxon>
        <taxon>Balaenopteridae</taxon>
        <taxon>Balaenoptera</taxon>
    </lineage>
</organism>
<feature type="region of interest" description="Disordered" evidence="4">
    <location>
        <begin position="1"/>
        <end position="97"/>
    </location>
</feature>
<feature type="region of interest" description="Disordered" evidence="4">
    <location>
        <begin position="110"/>
        <end position="153"/>
    </location>
</feature>
<dbReference type="Proteomes" id="UP000437017">
    <property type="component" value="Unassembled WGS sequence"/>
</dbReference>
<comment type="subcellular location">
    <subcellularLocation>
        <location evidence="1">Nucleus</location>
    </subcellularLocation>
</comment>
<evidence type="ECO:0000313" key="6">
    <source>
        <dbReference type="Proteomes" id="UP000437017"/>
    </source>
</evidence>
<dbReference type="PANTHER" id="PTHR28491:SF1">
    <property type="entry name" value="UPF0688 PROTEIN C1ORF174"/>
    <property type="match status" value="1"/>
</dbReference>